<accession>A0A074YHW1</accession>
<name>A0A074YHW1_AURSE</name>
<dbReference type="InterPro" id="IPR008775">
    <property type="entry name" value="Phytyl_CoA_dOase-like"/>
</dbReference>
<dbReference type="RefSeq" id="XP_013342176.1">
    <property type="nucleotide sequence ID" value="XM_013486722.1"/>
</dbReference>
<dbReference type="STRING" id="1043005.A0A074YHW1"/>
<dbReference type="OrthoDB" id="2328924at2759"/>
<evidence type="ECO:0000313" key="2">
    <source>
        <dbReference type="Proteomes" id="UP000030641"/>
    </source>
</evidence>
<dbReference type="Pfam" id="PF05721">
    <property type="entry name" value="PhyH"/>
    <property type="match status" value="1"/>
</dbReference>
<evidence type="ECO:0000313" key="1">
    <source>
        <dbReference type="EMBL" id="KEQ93662.1"/>
    </source>
</evidence>
<dbReference type="InParanoid" id="A0A074YHW1"/>
<keyword evidence="2" id="KW-1185">Reference proteome</keyword>
<sequence length="332" mass="36917">MPHSISPTQSPATPTQPILFVNDGPLEDYSWLQPSHPDEPLEELRRKYNEDGYIFLKGLIPREDVLKARRSYFDTMAPTGVLKPGTTPQQGIFDSSKPASQFPGIGAGAVGGNKRPGDDSAATFVDRALDAHKQDWYKEEFCKHPALLEFVAKFSGWGNDTLAIKRTLLRNNIPGTHAIGVHYDQIFLRHGEATAITAWVPMGDVKTNGGGLIYLEKGHTLGREQESRFYAEALASGLSDKEAKHAFNANMMSTGLLDSAPSAYGKRFSRRWLVADYEAGDVVLHTPFTIHASTVNHDVEGVIRLATDLRFVNSSRKWDERWDKVYEMDDGL</sequence>
<evidence type="ECO:0008006" key="3">
    <source>
        <dbReference type="Google" id="ProtNLM"/>
    </source>
</evidence>
<dbReference type="EMBL" id="KL584765">
    <property type="protein sequence ID" value="KEQ93662.1"/>
    <property type="molecule type" value="Genomic_DNA"/>
</dbReference>
<dbReference type="OMA" id="ATPAHYD"/>
<dbReference type="Gene3D" id="2.60.120.620">
    <property type="entry name" value="q2cbj1_9rhob like domain"/>
    <property type="match status" value="1"/>
</dbReference>
<dbReference type="AlphaFoldDB" id="A0A074YHW1"/>
<dbReference type="GeneID" id="25364753"/>
<organism evidence="1 2">
    <name type="scientific">Aureobasidium subglaciale (strain EXF-2481)</name>
    <name type="common">Aureobasidium pullulans var. subglaciale</name>
    <dbReference type="NCBI Taxonomy" id="1043005"/>
    <lineage>
        <taxon>Eukaryota</taxon>
        <taxon>Fungi</taxon>
        <taxon>Dikarya</taxon>
        <taxon>Ascomycota</taxon>
        <taxon>Pezizomycotina</taxon>
        <taxon>Dothideomycetes</taxon>
        <taxon>Dothideomycetidae</taxon>
        <taxon>Dothideales</taxon>
        <taxon>Saccotheciaceae</taxon>
        <taxon>Aureobasidium</taxon>
    </lineage>
</organism>
<dbReference type="PANTHER" id="PTHR40128:SF1">
    <property type="entry name" value="PHYTANOYL-COA HYDROXYLASE"/>
    <property type="match status" value="1"/>
</dbReference>
<dbReference type="PANTHER" id="PTHR40128">
    <property type="entry name" value="EXPRESSED PROTEIN"/>
    <property type="match status" value="1"/>
</dbReference>
<reference evidence="1 2" key="1">
    <citation type="journal article" date="2014" name="BMC Genomics">
        <title>Genome sequencing of four Aureobasidium pullulans varieties: biotechnological potential, stress tolerance, and description of new species.</title>
        <authorList>
            <person name="Gostin Ar C."/>
            <person name="Ohm R.A."/>
            <person name="Kogej T."/>
            <person name="Sonjak S."/>
            <person name="Turk M."/>
            <person name="Zajc J."/>
            <person name="Zalar P."/>
            <person name="Grube M."/>
            <person name="Sun H."/>
            <person name="Han J."/>
            <person name="Sharma A."/>
            <person name="Chiniquy J."/>
            <person name="Ngan C.Y."/>
            <person name="Lipzen A."/>
            <person name="Barry K."/>
            <person name="Grigoriev I.V."/>
            <person name="Gunde-Cimerman N."/>
        </authorList>
    </citation>
    <scope>NUCLEOTIDE SEQUENCE [LARGE SCALE GENOMIC DNA]</scope>
    <source>
        <strain evidence="1 2">EXF-2481</strain>
    </source>
</reference>
<proteinExistence type="predicted"/>
<dbReference type="SUPFAM" id="SSF51197">
    <property type="entry name" value="Clavaminate synthase-like"/>
    <property type="match status" value="1"/>
</dbReference>
<gene>
    <name evidence="1" type="ORF">AUEXF2481DRAFT_329699</name>
</gene>
<dbReference type="HOGENOM" id="CLU_049925_0_0_1"/>
<dbReference type="Proteomes" id="UP000030641">
    <property type="component" value="Unassembled WGS sequence"/>
</dbReference>
<protein>
    <recommendedName>
        <fullName evidence="3">Phytanoyl-CoA hydroxylase</fullName>
    </recommendedName>
</protein>